<dbReference type="EMBL" id="JAWWNJ010000071">
    <property type="protein sequence ID" value="KAK7007312.1"/>
    <property type="molecule type" value="Genomic_DNA"/>
</dbReference>
<organism evidence="2 3">
    <name type="scientific">Favolaschia claudopus</name>
    <dbReference type="NCBI Taxonomy" id="2862362"/>
    <lineage>
        <taxon>Eukaryota</taxon>
        <taxon>Fungi</taxon>
        <taxon>Dikarya</taxon>
        <taxon>Basidiomycota</taxon>
        <taxon>Agaricomycotina</taxon>
        <taxon>Agaricomycetes</taxon>
        <taxon>Agaricomycetidae</taxon>
        <taxon>Agaricales</taxon>
        <taxon>Marasmiineae</taxon>
        <taxon>Mycenaceae</taxon>
        <taxon>Favolaschia</taxon>
    </lineage>
</organism>
<evidence type="ECO:0000313" key="3">
    <source>
        <dbReference type="Proteomes" id="UP001362999"/>
    </source>
</evidence>
<keyword evidence="3" id="KW-1185">Reference proteome</keyword>
<name>A0AAW0AFU4_9AGAR</name>
<proteinExistence type="predicted"/>
<comment type="caution">
    <text evidence="2">The sequence shown here is derived from an EMBL/GenBank/DDBJ whole genome shotgun (WGS) entry which is preliminary data.</text>
</comment>
<gene>
    <name evidence="2" type="ORF">R3P38DRAFT_2792643</name>
</gene>
<reference evidence="2 3" key="1">
    <citation type="journal article" date="2024" name="J Genomics">
        <title>Draft genome sequencing and assembly of Favolaschia claudopus CIRM-BRFM 2984 isolated from oak limbs.</title>
        <authorList>
            <person name="Navarro D."/>
            <person name="Drula E."/>
            <person name="Chaduli D."/>
            <person name="Cazenave R."/>
            <person name="Ahrendt S."/>
            <person name="Wang J."/>
            <person name="Lipzen A."/>
            <person name="Daum C."/>
            <person name="Barry K."/>
            <person name="Grigoriev I.V."/>
            <person name="Favel A."/>
            <person name="Rosso M.N."/>
            <person name="Martin F."/>
        </authorList>
    </citation>
    <scope>NUCLEOTIDE SEQUENCE [LARGE SCALE GENOMIC DNA]</scope>
    <source>
        <strain evidence="2 3">CIRM-BRFM 2984</strain>
    </source>
</reference>
<accession>A0AAW0AFU4</accession>
<dbReference type="AlphaFoldDB" id="A0AAW0AFU4"/>
<evidence type="ECO:0000313" key="2">
    <source>
        <dbReference type="EMBL" id="KAK7007312.1"/>
    </source>
</evidence>
<feature type="region of interest" description="Disordered" evidence="1">
    <location>
        <begin position="1"/>
        <end position="40"/>
    </location>
</feature>
<dbReference type="Proteomes" id="UP001362999">
    <property type="component" value="Unassembled WGS sequence"/>
</dbReference>
<protein>
    <submittedName>
        <fullName evidence="2">Uncharacterized protein</fullName>
    </submittedName>
</protein>
<sequence length="219" mass="23651">MQPVKRPPRTDAPANKSTIRSVGFVGRKKGKSKNERDNERTFEDRLASINDADGVDLKKVGWEWGVEGRGGGRRHGQTCVEWGEAVAGAVCVEDYGTGEGRECWQQVQPGEGALDANQRGGIQFGIEGKGAEVQGASDGRGRGIYKKRKVRGMAKKSRFVNADAKEKGATHAWAAVVACDVSVDEGADGGMTRGGVRKSCVYVEDSLLRLEEVEEGERK</sequence>
<evidence type="ECO:0000256" key="1">
    <source>
        <dbReference type="SAM" id="MobiDB-lite"/>
    </source>
</evidence>